<accession>A0ABS8V4H5</accession>
<dbReference type="EMBL" id="JACEIK010003271">
    <property type="protein sequence ID" value="MCD9641080.1"/>
    <property type="molecule type" value="Genomic_DNA"/>
</dbReference>
<evidence type="ECO:0000313" key="2">
    <source>
        <dbReference type="Proteomes" id="UP000823775"/>
    </source>
</evidence>
<evidence type="ECO:0000313" key="1">
    <source>
        <dbReference type="EMBL" id="MCD9641080.1"/>
    </source>
</evidence>
<feature type="non-terminal residue" evidence="1">
    <location>
        <position position="1"/>
    </location>
</feature>
<dbReference type="Proteomes" id="UP000823775">
    <property type="component" value="Unassembled WGS sequence"/>
</dbReference>
<gene>
    <name evidence="1" type="ORF">HAX54_026952</name>
</gene>
<organism evidence="1 2">
    <name type="scientific">Datura stramonium</name>
    <name type="common">Jimsonweed</name>
    <name type="synonym">Common thornapple</name>
    <dbReference type="NCBI Taxonomy" id="4076"/>
    <lineage>
        <taxon>Eukaryota</taxon>
        <taxon>Viridiplantae</taxon>
        <taxon>Streptophyta</taxon>
        <taxon>Embryophyta</taxon>
        <taxon>Tracheophyta</taxon>
        <taxon>Spermatophyta</taxon>
        <taxon>Magnoliopsida</taxon>
        <taxon>eudicotyledons</taxon>
        <taxon>Gunneridae</taxon>
        <taxon>Pentapetalae</taxon>
        <taxon>asterids</taxon>
        <taxon>lamiids</taxon>
        <taxon>Solanales</taxon>
        <taxon>Solanaceae</taxon>
        <taxon>Solanoideae</taxon>
        <taxon>Datureae</taxon>
        <taxon>Datura</taxon>
    </lineage>
</organism>
<reference evidence="1 2" key="1">
    <citation type="journal article" date="2021" name="BMC Genomics">
        <title>Datura genome reveals duplications of psychoactive alkaloid biosynthetic genes and high mutation rate following tissue culture.</title>
        <authorList>
            <person name="Rajewski A."/>
            <person name="Carter-House D."/>
            <person name="Stajich J."/>
            <person name="Litt A."/>
        </authorList>
    </citation>
    <scope>NUCLEOTIDE SEQUENCE [LARGE SCALE GENOMIC DNA]</scope>
    <source>
        <strain evidence="1">AR-01</strain>
    </source>
</reference>
<protein>
    <submittedName>
        <fullName evidence="1">Uncharacterized protein</fullName>
    </submittedName>
</protein>
<keyword evidence="2" id="KW-1185">Reference proteome</keyword>
<name>A0ABS8V4H5_DATST</name>
<sequence>GHIFAAVYPLQRSKYRYDGSNVNFPICYGGTPTVTAELRPSPQSRCSGILLLQ</sequence>
<comment type="caution">
    <text evidence="1">The sequence shown here is derived from an EMBL/GenBank/DDBJ whole genome shotgun (WGS) entry which is preliminary data.</text>
</comment>
<proteinExistence type="predicted"/>